<dbReference type="Pfam" id="PF00685">
    <property type="entry name" value="Sulfotransfer_1"/>
    <property type="match status" value="1"/>
</dbReference>
<dbReference type="OrthoDB" id="205623at2759"/>
<protein>
    <submittedName>
        <fullName evidence="4">SULT1B1</fullName>
    </submittedName>
</protein>
<dbReference type="GO" id="GO:0008146">
    <property type="term" value="F:sulfotransferase activity"/>
    <property type="evidence" value="ECO:0007669"/>
    <property type="project" value="InterPro"/>
</dbReference>
<accession>A0A7J7J8A2</accession>
<evidence type="ECO:0000256" key="2">
    <source>
        <dbReference type="ARBA" id="ARBA00022679"/>
    </source>
</evidence>
<name>A0A7J7J8A2_BUGNE</name>
<feature type="domain" description="Sulfotransferase" evidence="3">
    <location>
        <begin position="57"/>
        <end position="294"/>
    </location>
</feature>
<dbReference type="AlphaFoldDB" id="A0A7J7J8A2"/>
<comment type="caution">
    <text evidence="4">The sequence shown here is derived from an EMBL/GenBank/DDBJ whole genome shotgun (WGS) entry which is preliminary data.</text>
</comment>
<dbReference type="InterPro" id="IPR027417">
    <property type="entry name" value="P-loop_NTPase"/>
</dbReference>
<evidence type="ECO:0000313" key="4">
    <source>
        <dbReference type="EMBL" id="KAF6021811.1"/>
    </source>
</evidence>
<dbReference type="SUPFAM" id="SSF52540">
    <property type="entry name" value="P-loop containing nucleoside triphosphate hydrolases"/>
    <property type="match status" value="1"/>
</dbReference>
<organism evidence="4 5">
    <name type="scientific">Bugula neritina</name>
    <name type="common">Brown bryozoan</name>
    <name type="synonym">Sertularia neritina</name>
    <dbReference type="NCBI Taxonomy" id="10212"/>
    <lineage>
        <taxon>Eukaryota</taxon>
        <taxon>Metazoa</taxon>
        <taxon>Spiralia</taxon>
        <taxon>Lophotrochozoa</taxon>
        <taxon>Bryozoa</taxon>
        <taxon>Gymnolaemata</taxon>
        <taxon>Cheilostomatida</taxon>
        <taxon>Flustrina</taxon>
        <taxon>Buguloidea</taxon>
        <taxon>Bugulidae</taxon>
        <taxon>Bugula</taxon>
    </lineage>
</organism>
<evidence type="ECO:0000256" key="1">
    <source>
        <dbReference type="ARBA" id="ARBA00005771"/>
    </source>
</evidence>
<comment type="similarity">
    <text evidence="1">Belongs to the sulfotransferase 1 family.</text>
</comment>
<evidence type="ECO:0000313" key="5">
    <source>
        <dbReference type="Proteomes" id="UP000593567"/>
    </source>
</evidence>
<dbReference type="EMBL" id="VXIV02002959">
    <property type="protein sequence ID" value="KAF6021811.1"/>
    <property type="molecule type" value="Genomic_DNA"/>
</dbReference>
<dbReference type="InterPro" id="IPR000863">
    <property type="entry name" value="Sulfotransferase_dom"/>
</dbReference>
<dbReference type="Gene3D" id="3.40.50.300">
    <property type="entry name" value="P-loop containing nucleotide triphosphate hydrolases"/>
    <property type="match status" value="1"/>
</dbReference>
<sequence length="302" mass="35650">MHRYCSERYDDTLINVGKVFVLVTRFFDANVSGEDKVGVAHQRLKSLQSFNPSLNSYLINAFPKSGTHWLWEIITMVVRKQAEVSPMFKEDYFLEMKPFDQLLKTSPYPIVYTTQFPPSQLPKSISNLKRVTILRNPKDVMVSAYHHIISIYDTVDACWNDLFESWMLTARENPTYIAENFWNFTKEVWKKRDEPNVHIVMYENLIRNFHEELWKICKFLGQEIDGGLIDEIYEATEIHSLREKKLASNVHPPEHRIAFSKLYRHGKIGQWKNYFTASQNAEFDRVTRNMLSDCKGLNFIYE</sequence>
<keyword evidence="5" id="KW-1185">Reference proteome</keyword>
<dbReference type="PANTHER" id="PTHR11783">
    <property type="entry name" value="SULFOTRANSFERASE SULT"/>
    <property type="match status" value="1"/>
</dbReference>
<keyword evidence="2" id="KW-0808">Transferase</keyword>
<reference evidence="4" key="1">
    <citation type="submission" date="2020-06" db="EMBL/GenBank/DDBJ databases">
        <title>Draft genome of Bugula neritina, a colonial animal packing powerful symbionts and potential medicines.</title>
        <authorList>
            <person name="Rayko M."/>
        </authorList>
    </citation>
    <scope>NUCLEOTIDE SEQUENCE [LARGE SCALE GENOMIC DNA]</scope>
    <source>
        <strain evidence="4">Kwan_BN1</strain>
    </source>
</reference>
<proteinExistence type="inferred from homology"/>
<gene>
    <name evidence="4" type="ORF">EB796_019888</name>
</gene>
<evidence type="ECO:0000259" key="3">
    <source>
        <dbReference type="Pfam" id="PF00685"/>
    </source>
</evidence>
<dbReference type="Proteomes" id="UP000593567">
    <property type="component" value="Unassembled WGS sequence"/>
</dbReference>